<dbReference type="Proteomes" id="UP001596143">
    <property type="component" value="Unassembled WGS sequence"/>
</dbReference>
<evidence type="ECO:0000313" key="1">
    <source>
        <dbReference type="EMBL" id="MFC5627911.1"/>
    </source>
</evidence>
<dbReference type="Pfam" id="PF19785">
    <property type="entry name" value="UPF0738"/>
    <property type="match status" value="1"/>
</dbReference>
<comment type="caution">
    <text evidence="1">The sequence shown here is derived from an EMBL/GenBank/DDBJ whole genome shotgun (WGS) entry which is preliminary data.</text>
</comment>
<proteinExistence type="predicted"/>
<organism evidence="1 2">
    <name type="scientific">Aliibacillus thermotolerans</name>
    <dbReference type="NCBI Taxonomy" id="1834418"/>
    <lineage>
        <taxon>Bacteria</taxon>
        <taxon>Bacillati</taxon>
        <taxon>Bacillota</taxon>
        <taxon>Bacilli</taxon>
        <taxon>Bacillales</taxon>
        <taxon>Bacillaceae</taxon>
        <taxon>Aliibacillus</taxon>
    </lineage>
</organism>
<keyword evidence="2" id="KW-1185">Reference proteome</keyword>
<dbReference type="InterPro" id="IPR020908">
    <property type="entry name" value="UPF0738"/>
</dbReference>
<accession>A0ABW0U5N5</accession>
<gene>
    <name evidence="1" type="ORF">ACFPTR_03245</name>
</gene>
<name>A0ABW0U5N5_9BACI</name>
<reference evidence="2" key="1">
    <citation type="journal article" date="2019" name="Int. J. Syst. Evol. Microbiol.">
        <title>The Global Catalogue of Microorganisms (GCM) 10K type strain sequencing project: providing services to taxonomists for standard genome sequencing and annotation.</title>
        <authorList>
            <consortium name="The Broad Institute Genomics Platform"/>
            <consortium name="The Broad Institute Genome Sequencing Center for Infectious Disease"/>
            <person name="Wu L."/>
            <person name="Ma J."/>
        </authorList>
    </citation>
    <scope>NUCLEOTIDE SEQUENCE [LARGE SCALE GENOMIC DNA]</scope>
    <source>
        <strain evidence="2">CGMCC 1.15790</strain>
    </source>
</reference>
<evidence type="ECO:0008006" key="3">
    <source>
        <dbReference type="Google" id="ProtNLM"/>
    </source>
</evidence>
<protein>
    <recommendedName>
        <fullName evidence="3">TPM domain-containing protein</fullName>
    </recommendedName>
</protein>
<dbReference type="RefSeq" id="WP_270896186.1">
    <property type="nucleotide sequence ID" value="NZ_JBHSPF010000015.1"/>
</dbReference>
<dbReference type="EMBL" id="JBHSPF010000015">
    <property type="protein sequence ID" value="MFC5627911.1"/>
    <property type="molecule type" value="Genomic_DNA"/>
</dbReference>
<sequence length="152" mass="17739">MKNIFLVALSRCGKIDEEEIMRGGMMEHVLTVTNTSRKESALHLHPIENWPLSEWQRLKDGMRLLVDSEALTFVYVLDSDDAFVQLRLPRQVWPVLKEAYEKEWDVYASLYEPILLAHFHEEMEYVLTNIPGNGNYGKEMVEAVEEIFQVQP</sequence>
<evidence type="ECO:0000313" key="2">
    <source>
        <dbReference type="Proteomes" id="UP001596143"/>
    </source>
</evidence>